<evidence type="ECO:0000313" key="3">
    <source>
        <dbReference type="EMBL" id="KAL0099972.1"/>
    </source>
</evidence>
<keyword evidence="4" id="KW-1185">Reference proteome</keyword>
<feature type="region of interest" description="Disordered" evidence="1">
    <location>
        <begin position="151"/>
        <end position="177"/>
    </location>
</feature>
<evidence type="ECO:0000256" key="1">
    <source>
        <dbReference type="SAM" id="MobiDB-lite"/>
    </source>
</evidence>
<dbReference type="EMBL" id="JADYXP020000026">
    <property type="protein sequence ID" value="KAL0099972.1"/>
    <property type="molecule type" value="Genomic_DNA"/>
</dbReference>
<evidence type="ECO:0000313" key="4">
    <source>
        <dbReference type="Proteomes" id="UP001430953"/>
    </source>
</evidence>
<feature type="transmembrane region" description="Helical" evidence="2">
    <location>
        <begin position="114"/>
        <end position="136"/>
    </location>
</feature>
<keyword evidence="2" id="KW-1133">Transmembrane helix</keyword>
<reference evidence="3 4" key="1">
    <citation type="submission" date="2023-03" db="EMBL/GenBank/DDBJ databases">
        <title>High recombination rates correlate with genetic variation in Cardiocondyla obscurior ants.</title>
        <authorList>
            <person name="Errbii M."/>
        </authorList>
    </citation>
    <scope>NUCLEOTIDE SEQUENCE [LARGE SCALE GENOMIC DNA]</scope>
    <source>
        <strain evidence="3">Alpha-2009</strain>
        <tissue evidence="3">Whole body</tissue>
    </source>
</reference>
<evidence type="ECO:0000256" key="2">
    <source>
        <dbReference type="SAM" id="Phobius"/>
    </source>
</evidence>
<organism evidence="3 4">
    <name type="scientific">Cardiocondyla obscurior</name>
    <dbReference type="NCBI Taxonomy" id="286306"/>
    <lineage>
        <taxon>Eukaryota</taxon>
        <taxon>Metazoa</taxon>
        <taxon>Ecdysozoa</taxon>
        <taxon>Arthropoda</taxon>
        <taxon>Hexapoda</taxon>
        <taxon>Insecta</taxon>
        <taxon>Pterygota</taxon>
        <taxon>Neoptera</taxon>
        <taxon>Endopterygota</taxon>
        <taxon>Hymenoptera</taxon>
        <taxon>Apocrita</taxon>
        <taxon>Aculeata</taxon>
        <taxon>Formicoidea</taxon>
        <taxon>Formicidae</taxon>
        <taxon>Myrmicinae</taxon>
        <taxon>Cardiocondyla</taxon>
    </lineage>
</organism>
<comment type="caution">
    <text evidence="3">The sequence shown here is derived from an EMBL/GenBank/DDBJ whole genome shotgun (WGS) entry which is preliminary data.</text>
</comment>
<keyword evidence="2" id="KW-0812">Transmembrane</keyword>
<protein>
    <submittedName>
        <fullName evidence="3">Uncharacterized protein</fullName>
    </submittedName>
</protein>
<proteinExistence type="predicted"/>
<sequence>MSIRSIDRSRSSTDDSCSGGYDDVGRALFPSLQEPLLFRGGRLASCKRKTPSQSRIARNLVRLTLFHSSMREYCSFMFNTLHSAYSTVHIYYCYINFTKSINTLKKKKKLKINLLTFSLYKISTSLIIIPVCYAYANVLVRNKWSGERTRARTSERTVVSNSLAESRGPRTHTHAHT</sequence>
<dbReference type="AlphaFoldDB" id="A0AAW2EE96"/>
<keyword evidence="2" id="KW-0472">Membrane</keyword>
<gene>
    <name evidence="3" type="ORF">PUN28_019454</name>
</gene>
<dbReference type="Proteomes" id="UP001430953">
    <property type="component" value="Unassembled WGS sequence"/>
</dbReference>
<name>A0AAW2EE96_9HYME</name>
<accession>A0AAW2EE96</accession>